<feature type="region of interest" description="Disordered" evidence="1">
    <location>
        <begin position="1"/>
        <end position="37"/>
    </location>
</feature>
<dbReference type="EMBL" id="JAHRIQ010011879">
    <property type="protein sequence ID" value="MEQ2224205.1"/>
    <property type="molecule type" value="Genomic_DNA"/>
</dbReference>
<organism evidence="2 3">
    <name type="scientific">Ilyodon furcidens</name>
    <name type="common">goldbreast splitfin</name>
    <dbReference type="NCBI Taxonomy" id="33524"/>
    <lineage>
        <taxon>Eukaryota</taxon>
        <taxon>Metazoa</taxon>
        <taxon>Chordata</taxon>
        <taxon>Craniata</taxon>
        <taxon>Vertebrata</taxon>
        <taxon>Euteleostomi</taxon>
        <taxon>Actinopterygii</taxon>
        <taxon>Neopterygii</taxon>
        <taxon>Teleostei</taxon>
        <taxon>Neoteleostei</taxon>
        <taxon>Acanthomorphata</taxon>
        <taxon>Ovalentaria</taxon>
        <taxon>Atherinomorphae</taxon>
        <taxon>Cyprinodontiformes</taxon>
        <taxon>Goodeidae</taxon>
        <taxon>Ilyodon</taxon>
    </lineage>
</organism>
<proteinExistence type="predicted"/>
<keyword evidence="3" id="KW-1185">Reference proteome</keyword>
<evidence type="ECO:0000256" key="1">
    <source>
        <dbReference type="SAM" id="MobiDB-lite"/>
    </source>
</evidence>
<gene>
    <name evidence="2" type="ORF">ILYODFUR_005137</name>
</gene>
<protein>
    <submittedName>
        <fullName evidence="2">Uncharacterized protein</fullName>
    </submittedName>
</protein>
<evidence type="ECO:0000313" key="3">
    <source>
        <dbReference type="Proteomes" id="UP001482620"/>
    </source>
</evidence>
<reference evidence="2 3" key="1">
    <citation type="submission" date="2021-06" db="EMBL/GenBank/DDBJ databases">
        <authorList>
            <person name="Palmer J.M."/>
        </authorList>
    </citation>
    <scope>NUCLEOTIDE SEQUENCE [LARGE SCALE GENOMIC DNA]</scope>
    <source>
        <strain evidence="3">if_2019</strain>
        <tissue evidence="2">Muscle</tissue>
    </source>
</reference>
<comment type="caution">
    <text evidence="2">The sequence shown here is derived from an EMBL/GenBank/DDBJ whole genome shotgun (WGS) entry which is preliminary data.</text>
</comment>
<dbReference type="Proteomes" id="UP001482620">
    <property type="component" value="Unassembled WGS sequence"/>
</dbReference>
<evidence type="ECO:0000313" key="2">
    <source>
        <dbReference type="EMBL" id="MEQ2224205.1"/>
    </source>
</evidence>
<name>A0ABV0SUB1_9TELE</name>
<accession>A0ABV0SUB1</accession>
<sequence length="107" mass="12054">MISSSGLHLKHSDHGSSSFSPDSLAPHGSSMSRQDLGLPFLEGEHQRQWRQNTSQANISPISFTEGKFWRDQVDHLREPVNSSANDIMTIRRGQTCDEVYCEWGPRA</sequence>